<protein>
    <submittedName>
        <fullName evidence="1">Uncharacterized protein</fullName>
    </submittedName>
</protein>
<dbReference type="AlphaFoldDB" id="A0A2G8TBT7"/>
<dbReference type="Proteomes" id="UP000230390">
    <property type="component" value="Unassembled WGS sequence"/>
</dbReference>
<comment type="caution">
    <text evidence="1">The sequence shown here is derived from an EMBL/GenBank/DDBJ whole genome shotgun (WGS) entry which is preliminary data.</text>
</comment>
<organism evidence="1 2">
    <name type="scientific">Massilia eurypsychrophila</name>
    <dbReference type="NCBI Taxonomy" id="1485217"/>
    <lineage>
        <taxon>Bacteria</taxon>
        <taxon>Pseudomonadati</taxon>
        <taxon>Pseudomonadota</taxon>
        <taxon>Betaproteobacteria</taxon>
        <taxon>Burkholderiales</taxon>
        <taxon>Oxalobacteraceae</taxon>
        <taxon>Telluria group</taxon>
        <taxon>Massilia</taxon>
    </lineage>
</organism>
<keyword evidence="2" id="KW-1185">Reference proteome</keyword>
<evidence type="ECO:0000313" key="2">
    <source>
        <dbReference type="Proteomes" id="UP000230390"/>
    </source>
</evidence>
<sequence length="72" mass="7928">MPGRKRVDAHPFTISLSMRLYHYTSVALFDGALRTDLSLGHLNMVGEVIKPVAWLATAEATIMKTRGVATDQ</sequence>
<gene>
    <name evidence="1" type="ORF">CR105_18555</name>
</gene>
<name>A0A2G8TBT7_9BURK</name>
<evidence type="ECO:0000313" key="1">
    <source>
        <dbReference type="EMBL" id="PIL43510.1"/>
    </source>
</evidence>
<proteinExistence type="predicted"/>
<reference evidence="1 2" key="1">
    <citation type="submission" date="2017-10" db="EMBL/GenBank/DDBJ databases">
        <title>Massilia psychrophilum sp. nov., a novel purple-pigmented bacterium isolated from Tianshan glacier, Xinjiang Municipality, China.</title>
        <authorList>
            <person name="Wang H."/>
        </authorList>
    </citation>
    <scope>NUCLEOTIDE SEQUENCE [LARGE SCALE GENOMIC DNA]</scope>
    <source>
        <strain evidence="1 2">JCM 30074</strain>
    </source>
</reference>
<dbReference type="EMBL" id="PDOC01000013">
    <property type="protein sequence ID" value="PIL43510.1"/>
    <property type="molecule type" value="Genomic_DNA"/>
</dbReference>
<accession>A0A2G8TBT7</accession>